<dbReference type="EMBL" id="FPHZ01000193">
    <property type="protein sequence ID" value="SFV88969.1"/>
    <property type="molecule type" value="Genomic_DNA"/>
</dbReference>
<evidence type="ECO:0000313" key="1">
    <source>
        <dbReference type="EMBL" id="SFV88969.1"/>
    </source>
</evidence>
<organism evidence="1">
    <name type="scientific">hydrothermal vent metagenome</name>
    <dbReference type="NCBI Taxonomy" id="652676"/>
    <lineage>
        <taxon>unclassified sequences</taxon>
        <taxon>metagenomes</taxon>
        <taxon>ecological metagenomes</taxon>
    </lineage>
</organism>
<accession>A0A1W1E4W0</accession>
<dbReference type="AlphaFoldDB" id="A0A1W1E4W0"/>
<gene>
    <name evidence="1" type="ORF">MNB_SUP05-SYMBIONT-5-170</name>
</gene>
<protein>
    <submittedName>
        <fullName evidence="1">Uncharacterized protein</fullName>
    </submittedName>
</protein>
<proteinExistence type="predicted"/>
<reference evidence="1" key="1">
    <citation type="submission" date="2016-10" db="EMBL/GenBank/DDBJ databases">
        <authorList>
            <person name="de Groot N.N."/>
        </authorList>
    </citation>
    <scope>NUCLEOTIDE SEQUENCE</scope>
</reference>
<name>A0A1W1E4W0_9ZZZZ</name>
<sequence>MGAYDFICGDRFTNKTVPILKKLEKNSKTADELIDSFLNSKISEVSVTFTDTGEKWNPCDESLIVFLSDRTHWDFWAEGFNDYLVRTEGNNNNQSSVLFELRDPLSQTEKSDIKQWILEK</sequence>